<dbReference type="Proteomes" id="UP001597058">
    <property type="component" value="Unassembled WGS sequence"/>
</dbReference>
<sequence length="211" mass="22750">MQHRALRVALVGAYGNGKTTLTTQLAQTAHLPRTHGMAMRDPLGGSGKSLEDCTEAELLQLTVRRFTERRVGEALLPQGFISDGSVLHEWVYAKVRLALGRSPAENARLPLVRGSGAPSAFEEVADQIGHLAMAHAQESYDLVVHVPAERPLADSPPPISEAFRTISDQLLLEALGRADVPVHIVTGSLQERLEECHRLVAACASSDRSAP</sequence>
<protein>
    <submittedName>
        <fullName evidence="2">AAA family ATPase</fullName>
    </submittedName>
</protein>
<comment type="caution">
    <text evidence="2">The sequence shown here is derived from an EMBL/GenBank/DDBJ whole genome shotgun (WGS) entry which is preliminary data.</text>
</comment>
<dbReference type="InterPro" id="IPR038727">
    <property type="entry name" value="NadR/Ttd14_AAA_dom"/>
</dbReference>
<name>A0ABW3XS93_9ACTN</name>
<evidence type="ECO:0000259" key="1">
    <source>
        <dbReference type="Pfam" id="PF13521"/>
    </source>
</evidence>
<keyword evidence="3" id="KW-1185">Reference proteome</keyword>
<dbReference type="Pfam" id="PF13521">
    <property type="entry name" value="AAA_28"/>
    <property type="match status" value="1"/>
</dbReference>
<accession>A0ABW3XS93</accession>
<evidence type="ECO:0000313" key="2">
    <source>
        <dbReference type="EMBL" id="MFD1311756.1"/>
    </source>
</evidence>
<dbReference type="SUPFAM" id="SSF52540">
    <property type="entry name" value="P-loop containing nucleoside triphosphate hydrolases"/>
    <property type="match status" value="1"/>
</dbReference>
<organism evidence="2 3">
    <name type="scientific">Streptomyces kaempferi</name>
    <dbReference type="NCBI Taxonomy" id="333725"/>
    <lineage>
        <taxon>Bacteria</taxon>
        <taxon>Bacillati</taxon>
        <taxon>Actinomycetota</taxon>
        <taxon>Actinomycetes</taxon>
        <taxon>Kitasatosporales</taxon>
        <taxon>Streptomycetaceae</taxon>
        <taxon>Streptomyces</taxon>
    </lineage>
</organism>
<dbReference type="Gene3D" id="3.40.50.300">
    <property type="entry name" value="P-loop containing nucleotide triphosphate hydrolases"/>
    <property type="match status" value="1"/>
</dbReference>
<feature type="domain" description="NadR/Ttd14 AAA" evidence="1">
    <location>
        <begin position="7"/>
        <end position="192"/>
    </location>
</feature>
<proteinExistence type="predicted"/>
<dbReference type="EMBL" id="JBHTMM010000089">
    <property type="protein sequence ID" value="MFD1311756.1"/>
    <property type="molecule type" value="Genomic_DNA"/>
</dbReference>
<dbReference type="RefSeq" id="WP_381233861.1">
    <property type="nucleotide sequence ID" value="NZ_JBHSKH010000016.1"/>
</dbReference>
<dbReference type="InterPro" id="IPR027417">
    <property type="entry name" value="P-loop_NTPase"/>
</dbReference>
<gene>
    <name evidence="2" type="ORF">ACFQ5X_38890</name>
</gene>
<evidence type="ECO:0000313" key="3">
    <source>
        <dbReference type="Proteomes" id="UP001597058"/>
    </source>
</evidence>
<reference evidence="3" key="1">
    <citation type="journal article" date="2019" name="Int. J. Syst. Evol. Microbiol.">
        <title>The Global Catalogue of Microorganisms (GCM) 10K type strain sequencing project: providing services to taxonomists for standard genome sequencing and annotation.</title>
        <authorList>
            <consortium name="The Broad Institute Genomics Platform"/>
            <consortium name="The Broad Institute Genome Sequencing Center for Infectious Disease"/>
            <person name="Wu L."/>
            <person name="Ma J."/>
        </authorList>
    </citation>
    <scope>NUCLEOTIDE SEQUENCE [LARGE SCALE GENOMIC DNA]</scope>
    <source>
        <strain evidence="3">CGMCC 4.7020</strain>
    </source>
</reference>